<evidence type="ECO:0000313" key="6">
    <source>
        <dbReference type="Proteomes" id="UP000649617"/>
    </source>
</evidence>
<gene>
    <name evidence="5" type="ORF">SPIL2461_LOCUS4982</name>
</gene>
<dbReference type="PROSITE" id="PS51858">
    <property type="entry name" value="PPPDE"/>
    <property type="match status" value="1"/>
</dbReference>
<dbReference type="GO" id="GO:0006508">
    <property type="term" value="P:proteolysis"/>
    <property type="evidence" value="ECO:0007669"/>
    <property type="project" value="UniProtKB-KW"/>
</dbReference>
<feature type="domain" description="PPPDE" evidence="4">
    <location>
        <begin position="1"/>
        <end position="89"/>
    </location>
</feature>
<keyword evidence="3" id="KW-0378">Hydrolase</keyword>
<dbReference type="AlphaFoldDB" id="A0A812M0V4"/>
<dbReference type="EMBL" id="CAJNIZ010006892">
    <property type="protein sequence ID" value="CAE7253448.1"/>
    <property type="molecule type" value="Genomic_DNA"/>
</dbReference>
<keyword evidence="2" id="KW-0645">Protease</keyword>
<dbReference type="InterPro" id="IPR008580">
    <property type="entry name" value="PPPDE_dom"/>
</dbReference>
<dbReference type="GO" id="GO:0008233">
    <property type="term" value="F:peptidase activity"/>
    <property type="evidence" value="ECO:0007669"/>
    <property type="project" value="UniProtKB-KW"/>
</dbReference>
<comment type="similarity">
    <text evidence="1">Belongs to the DeSI family.</text>
</comment>
<keyword evidence="6" id="KW-1185">Reference proteome</keyword>
<evidence type="ECO:0000259" key="4">
    <source>
        <dbReference type="PROSITE" id="PS51858"/>
    </source>
</evidence>
<dbReference type="InterPro" id="IPR042266">
    <property type="entry name" value="PPPDE_sf"/>
</dbReference>
<evidence type="ECO:0000256" key="3">
    <source>
        <dbReference type="ARBA" id="ARBA00022801"/>
    </source>
</evidence>
<name>A0A812M0V4_SYMPI</name>
<organism evidence="5 6">
    <name type="scientific">Symbiodinium pilosum</name>
    <name type="common">Dinoflagellate</name>
    <dbReference type="NCBI Taxonomy" id="2952"/>
    <lineage>
        <taxon>Eukaryota</taxon>
        <taxon>Sar</taxon>
        <taxon>Alveolata</taxon>
        <taxon>Dinophyceae</taxon>
        <taxon>Suessiales</taxon>
        <taxon>Symbiodiniaceae</taxon>
        <taxon>Symbiodinium</taxon>
    </lineage>
</organism>
<dbReference type="OrthoDB" id="412286at2759"/>
<evidence type="ECO:0000313" key="5">
    <source>
        <dbReference type="EMBL" id="CAE7253448.1"/>
    </source>
</evidence>
<dbReference type="Pfam" id="PF05903">
    <property type="entry name" value="Peptidase_C97"/>
    <property type="match status" value="1"/>
</dbReference>
<proteinExistence type="inferred from homology"/>
<dbReference type="Gene3D" id="3.90.1720.30">
    <property type="entry name" value="PPPDE domains"/>
    <property type="match status" value="1"/>
</dbReference>
<evidence type="ECO:0000256" key="1">
    <source>
        <dbReference type="ARBA" id="ARBA00008140"/>
    </source>
</evidence>
<protein>
    <recommendedName>
        <fullName evidence="4">PPPDE domain-containing protein</fullName>
    </recommendedName>
</protein>
<reference evidence="5" key="1">
    <citation type="submission" date="2021-02" db="EMBL/GenBank/DDBJ databases">
        <authorList>
            <person name="Dougan E. K."/>
            <person name="Rhodes N."/>
            <person name="Thang M."/>
            <person name="Chan C."/>
        </authorList>
    </citation>
    <scope>NUCLEOTIDE SEQUENCE</scope>
</reference>
<dbReference type="Proteomes" id="UP000649617">
    <property type="component" value="Unassembled WGS sequence"/>
</dbReference>
<evidence type="ECO:0000256" key="2">
    <source>
        <dbReference type="ARBA" id="ARBA00022670"/>
    </source>
</evidence>
<accession>A0A812M0V4</accession>
<sequence>EYYFSPTGIHCYPKIYSHPEEGVTKIFIGLSEASGAEMLGYLNDHFQVGSYDLLRKNCNAFTDCALYFLCGKRLDMRYKAVETIAAMANERTGILQSITRGEYSPNPESEDFNLQAILQEIDVRWDACDGEYGEEEDIIDAVRSQTLSLNEMRPSVRYSDRVPEAELPVPGERFSKLADAEVSEMVEICVDDDTFV</sequence>
<feature type="non-terminal residue" evidence="5">
    <location>
        <position position="1"/>
    </location>
</feature>
<comment type="caution">
    <text evidence="5">The sequence shown here is derived from an EMBL/GenBank/DDBJ whole genome shotgun (WGS) entry which is preliminary data.</text>
</comment>